<dbReference type="Pfam" id="PF18927">
    <property type="entry name" value="CrtO"/>
    <property type="match status" value="1"/>
</dbReference>
<evidence type="ECO:0000256" key="9">
    <source>
        <dbReference type="ARBA" id="ARBA00023588"/>
    </source>
</evidence>
<evidence type="ECO:0000256" key="7">
    <source>
        <dbReference type="ARBA" id="ARBA00023136"/>
    </source>
</evidence>
<evidence type="ECO:0000313" key="14">
    <source>
        <dbReference type="Proteomes" id="UP000694287"/>
    </source>
</evidence>
<comment type="similarity">
    <text evidence="10">Belongs to the acyltransferase CrtO family.</text>
</comment>
<keyword evidence="8" id="KW-0012">Acyltransferase</keyword>
<evidence type="ECO:0000256" key="3">
    <source>
        <dbReference type="ARBA" id="ARBA00022679"/>
    </source>
</evidence>
<keyword evidence="2" id="KW-1003">Cell membrane</keyword>
<evidence type="ECO:0000256" key="2">
    <source>
        <dbReference type="ARBA" id="ARBA00022475"/>
    </source>
</evidence>
<keyword evidence="7" id="KW-0472">Membrane</keyword>
<evidence type="ECO:0000256" key="6">
    <source>
        <dbReference type="ARBA" id="ARBA00022989"/>
    </source>
</evidence>
<comment type="function">
    <text evidence="12">Catalyzes the acylation of glycosyl-4,4'-diaponeurosporenoate, i.e. the esterification of glucose at the C6'' position with the carboxyl group of the C(15) fatty acid 12-methyltetradecanoic acid, to yield staphyloxanthin. This is the last step in the biosynthesis of this orange pigment, present in most staphylococci strains.</text>
</comment>
<gene>
    <name evidence="13" type="ORF">I4I81_05155</name>
</gene>
<evidence type="ECO:0000256" key="5">
    <source>
        <dbReference type="ARBA" id="ARBA00022729"/>
    </source>
</evidence>
<organism evidence="13 14">
    <name type="scientific">Pseudonocardia abyssalis</name>
    <dbReference type="NCBI Taxonomy" id="2792008"/>
    <lineage>
        <taxon>Bacteria</taxon>
        <taxon>Bacillati</taxon>
        <taxon>Actinomycetota</taxon>
        <taxon>Actinomycetes</taxon>
        <taxon>Pseudonocardiales</taxon>
        <taxon>Pseudonocardiaceae</taxon>
        <taxon>Pseudonocardia</taxon>
    </lineage>
</organism>
<evidence type="ECO:0000256" key="4">
    <source>
        <dbReference type="ARBA" id="ARBA00022692"/>
    </source>
</evidence>
<name>A0ABS6UN12_9PSEU</name>
<evidence type="ECO:0000256" key="8">
    <source>
        <dbReference type="ARBA" id="ARBA00023315"/>
    </source>
</evidence>
<keyword evidence="3" id="KW-0808">Transferase</keyword>
<protein>
    <recommendedName>
        <fullName evidence="11">Glycosyl-4,4'-diaponeurosporenoate acyltransferase</fullName>
    </recommendedName>
</protein>
<evidence type="ECO:0000256" key="11">
    <source>
        <dbReference type="ARBA" id="ARBA00023667"/>
    </source>
</evidence>
<dbReference type="InterPro" id="IPR044021">
    <property type="entry name" value="CrtO"/>
</dbReference>
<keyword evidence="6" id="KW-1133">Transmembrane helix</keyword>
<dbReference type="Proteomes" id="UP000694287">
    <property type="component" value="Unassembled WGS sequence"/>
</dbReference>
<comment type="subcellular location">
    <subcellularLocation>
        <location evidence="1">Cell membrane</location>
        <topology evidence="1">Single-pass membrane protein</topology>
    </subcellularLocation>
</comment>
<sequence length="148" mass="16353">MPLSTARVGRTVAGVLGRHTLATALTAVALRVLRPELDGGWFRVRPGERELHRRLGVRHYRRLLRAVAWDRVVTRWRSFDGTRAGLASLDRHTRLSEATHLGGAVAGTLLVVRARRGGAGAVLLGLAIHLHPVVLQRSLRARIHAVRR</sequence>
<dbReference type="RefSeq" id="WP_218602208.1">
    <property type="nucleotide sequence ID" value="NZ_JADQDJ010000052.1"/>
</dbReference>
<keyword evidence="4" id="KW-0812">Transmembrane</keyword>
<evidence type="ECO:0000256" key="1">
    <source>
        <dbReference type="ARBA" id="ARBA00004162"/>
    </source>
</evidence>
<dbReference type="EMBL" id="JADQDK010000001">
    <property type="protein sequence ID" value="MBW0133641.1"/>
    <property type="molecule type" value="Genomic_DNA"/>
</dbReference>
<reference evidence="13 14" key="1">
    <citation type="submission" date="2020-11" db="EMBL/GenBank/DDBJ databases">
        <title>Pseudonocardia abyssalis sp. nov. and Pseudonocardia oceani sp. nov., description and phylogenomic analysis of two novel actinomycetes isolated from the deep Southern Ocean.</title>
        <authorList>
            <person name="Parra J."/>
        </authorList>
    </citation>
    <scope>NUCLEOTIDE SEQUENCE [LARGE SCALE GENOMIC DNA]</scope>
    <source>
        <strain evidence="13 14">KRD-168</strain>
    </source>
</reference>
<comment type="pathway">
    <text evidence="9">Carotenoid biosynthesis; staphyloxanthin biosynthesis; staphyloxanthin from farnesyl diphosphate: step 5/5.</text>
</comment>
<accession>A0ABS6UN12</accession>
<keyword evidence="14" id="KW-1185">Reference proteome</keyword>
<proteinExistence type="inferred from homology"/>
<evidence type="ECO:0000256" key="10">
    <source>
        <dbReference type="ARBA" id="ARBA00023603"/>
    </source>
</evidence>
<evidence type="ECO:0000313" key="13">
    <source>
        <dbReference type="EMBL" id="MBW0133641.1"/>
    </source>
</evidence>
<evidence type="ECO:0000256" key="12">
    <source>
        <dbReference type="ARBA" id="ARBA00025324"/>
    </source>
</evidence>
<keyword evidence="5" id="KW-0732">Signal</keyword>
<comment type="caution">
    <text evidence="13">The sequence shown here is derived from an EMBL/GenBank/DDBJ whole genome shotgun (WGS) entry which is preliminary data.</text>
</comment>